<protein>
    <submittedName>
        <fullName evidence="1">Uncharacterized protein</fullName>
    </submittedName>
</protein>
<reference evidence="1" key="1">
    <citation type="submission" date="2014-09" db="EMBL/GenBank/DDBJ databases">
        <authorList>
            <person name="Magalhaes I.L.F."/>
            <person name="Oliveira U."/>
            <person name="Santos F.R."/>
            <person name="Vidigal T.H.D.A."/>
            <person name="Brescovit A.D."/>
            <person name="Santos A.J."/>
        </authorList>
    </citation>
    <scope>NUCLEOTIDE SEQUENCE</scope>
    <source>
        <tissue evidence="1">Shoot tissue taken approximately 20 cm above the soil surface</tissue>
    </source>
</reference>
<organism evidence="1">
    <name type="scientific">Arundo donax</name>
    <name type="common">Giant reed</name>
    <name type="synonym">Donax arundinaceus</name>
    <dbReference type="NCBI Taxonomy" id="35708"/>
    <lineage>
        <taxon>Eukaryota</taxon>
        <taxon>Viridiplantae</taxon>
        <taxon>Streptophyta</taxon>
        <taxon>Embryophyta</taxon>
        <taxon>Tracheophyta</taxon>
        <taxon>Spermatophyta</taxon>
        <taxon>Magnoliopsida</taxon>
        <taxon>Liliopsida</taxon>
        <taxon>Poales</taxon>
        <taxon>Poaceae</taxon>
        <taxon>PACMAD clade</taxon>
        <taxon>Arundinoideae</taxon>
        <taxon>Arundineae</taxon>
        <taxon>Arundo</taxon>
    </lineage>
</organism>
<accession>A0A0A9AV16</accession>
<dbReference type="EMBL" id="GBRH01244192">
    <property type="protein sequence ID" value="JAD53703.1"/>
    <property type="molecule type" value="Transcribed_RNA"/>
</dbReference>
<sequence>MWTASGTLESRKWFWKRNGRNCSDSTGKDQGLNASTTVFCQTFVPTKCESDGVESSCSFNQNLMATLCIALQIHDCYG</sequence>
<proteinExistence type="predicted"/>
<evidence type="ECO:0000313" key="1">
    <source>
        <dbReference type="EMBL" id="JAD53703.1"/>
    </source>
</evidence>
<reference evidence="1" key="2">
    <citation type="journal article" date="2015" name="Data Brief">
        <title>Shoot transcriptome of the giant reed, Arundo donax.</title>
        <authorList>
            <person name="Barrero R.A."/>
            <person name="Guerrero F.D."/>
            <person name="Moolhuijzen P."/>
            <person name="Goolsby J.A."/>
            <person name="Tidwell J."/>
            <person name="Bellgard S.E."/>
            <person name="Bellgard M.I."/>
        </authorList>
    </citation>
    <scope>NUCLEOTIDE SEQUENCE</scope>
    <source>
        <tissue evidence="1">Shoot tissue taken approximately 20 cm above the soil surface</tissue>
    </source>
</reference>
<dbReference type="AlphaFoldDB" id="A0A0A9AV16"/>
<name>A0A0A9AV16_ARUDO</name>